<evidence type="ECO:0000256" key="4">
    <source>
        <dbReference type="ARBA" id="ARBA00022800"/>
    </source>
</evidence>
<evidence type="ECO:0000256" key="5">
    <source>
        <dbReference type="ARBA" id="ARBA00023134"/>
    </source>
</evidence>
<evidence type="ECO:0000256" key="11">
    <source>
        <dbReference type="RuleBase" id="RU371113"/>
    </source>
</evidence>
<evidence type="ECO:0000256" key="9">
    <source>
        <dbReference type="PIRSR" id="PIRSR601233-2"/>
    </source>
</evidence>
<feature type="binding site" evidence="10">
    <location>
        <position position="108"/>
    </location>
    <ligand>
        <name>Mn(2+)</name>
        <dbReference type="ChEBI" id="CHEBI:29035"/>
        <label>1</label>
    </ligand>
</feature>
<dbReference type="Proteomes" id="UP000217154">
    <property type="component" value="Chromosome"/>
</dbReference>
<feature type="binding site" evidence="10">
    <location>
        <position position="259"/>
    </location>
    <ligand>
        <name>Mn(2+)</name>
        <dbReference type="ChEBI" id="CHEBI:29035"/>
        <label>2</label>
    </ligand>
</feature>
<dbReference type="SUPFAM" id="SSF103365">
    <property type="entry name" value="Hypothetical protein PH1602"/>
    <property type="match status" value="1"/>
</dbReference>
<name>A0A250DDG9_9BURK</name>
<feature type="binding site" evidence="10">
    <location>
        <position position="346"/>
    </location>
    <ligand>
        <name>Mn(2+)</name>
        <dbReference type="ChEBI" id="CHEBI:29035"/>
        <label>2</label>
    </ligand>
</feature>
<dbReference type="InterPro" id="IPR001233">
    <property type="entry name" value="RtcB"/>
</dbReference>
<evidence type="ECO:0000256" key="2">
    <source>
        <dbReference type="ARBA" id="ARBA00022723"/>
    </source>
</evidence>
<keyword evidence="2 10" id="KW-0479">Metal-binding</keyword>
<comment type="similarity">
    <text evidence="11">Belongs to the RtcB family.</text>
</comment>
<feature type="binding site" evidence="9">
    <location>
        <begin position="374"/>
        <end position="377"/>
    </location>
    <ligand>
        <name>GMP</name>
        <dbReference type="ChEBI" id="CHEBI:58115"/>
    </ligand>
</feature>
<evidence type="ECO:0000313" key="13">
    <source>
        <dbReference type="Proteomes" id="UP000217154"/>
    </source>
</evidence>
<dbReference type="GO" id="GO:0046872">
    <property type="term" value="F:metal ion binding"/>
    <property type="evidence" value="ECO:0007669"/>
    <property type="project" value="UniProtKB-UniRule"/>
</dbReference>
<feature type="binding site" evidence="9">
    <location>
        <begin position="227"/>
        <end position="231"/>
    </location>
    <ligand>
        <name>GMP</name>
        <dbReference type="ChEBI" id="CHEBI:58115"/>
    </ligand>
</feature>
<evidence type="ECO:0000256" key="10">
    <source>
        <dbReference type="PIRSR" id="PIRSR601233-3"/>
    </source>
</evidence>
<evidence type="ECO:0000256" key="6">
    <source>
        <dbReference type="ARBA" id="ARBA00023211"/>
    </source>
</evidence>
<feature type="binding site" evidence="9">
    <location>
        <begin position="398"/>
        <end position="401"/>
    </location>
    <ligand>
        <name>GMP</name>
        <dbReference type="ChEBI" id="CHEBI:58115"/>
    </ligand>
</feature>
<sequence length="471" mass="50834">MGSPTNSHFSRLQRAFSRANIAVDYRDGIYHLRNEAAQATVLLPQSLPLEEKAVNQLLAFASVRSPDGAHGVCKACATPDFHPGSVAPVGSVVATDGDFVIPAAVGTDINCGMRLLTTGLTLDQVAPHKTQLLARLTRSLLDNGRDVPVHTAAFRALFDDGPAAFLDAVRNDGLWAACDRDRLQAEIGACIGLASFGGQSRHAPSAYTGARHEVFRDPCLGTPGSGNHFVELQVVDQVMDRHAAYRAGLKAGEVVVMIHSGSRDIGFHVGGRWMDRARAEWPQGLRHPKSGLYGLAGPLAQEYLEAMGVAARYAWANRVVLAELVRKDFAELLGATASTMVVDVPHNVVLREHGMNIHRKGATPAHAGDLALIPGSMGDHSYLATGLGHEDWLWSCSHGAGRRMRRQEVRAMRPAPGDADASWQCVTLREERRIEEAPQAYKPIGAVIEAQESAGLIRCAVRLKPWVTFKA</sequence>
<organism evidence="12 13">
    <name type="scientific">Variovorax boronicumulans</name>
    <dbReference type="NCBI Taxonomy" id="436515"/>
    <lineage>
        <taxon>Bacteria</taxon>
        <taxon>Pseudomonadati</taxon>
        <taxon>Pseudomonadota</taxon>
        <taxon>Betaproteobacteria</taxon>
        <taxon>Burkholderiales</taxon>
        <taxon>Comamonadaceae</taxon>
        <taxon>Variovorax</taxon>
    </lineage>
</organism>
<dbReference type="GO" id="GO:0005525">
    <property type="term" value="F:GTP binding"/>
    <property type="evidence" value="ECO:0007669"/>
    <property type="project" value="UniProtKB-KW"/>
</dbReference>
<keyword evidence="1 11" id="KW-0436">Ligase</keyword>
<dbReference type="PANTHER" id="PTHR11118">
    <property type="entry name" value="RNA-SPLICING LIGASE RTCB HOMOLOG"/>
    <property type="match status" value="1"/>
</dbReference>
<dbReference type="GO" id="GO:0042245">
    <property type="term" value="P:RNA repair"/>
    <property type="evidence" value="ECO:0007669"/>
    <property type="project" value="UniProtKB-KW"/>
</dbReference>
<dbReference type="GO" id="GO:0003972">
    <property type="term" value="F:RNA ligase (ATP) activity"/>
    <property type="evidence" value="ECO:0007669"/>
    <property type="project" value="TreeGrafter"/>
</dbReference>
<dbReference type="EMBL" id="CP023284">
    <property type="protein sequence ID" value="ATA52425.1"/>
    <property type="molecule type" value="Genomic_DNA"/>
</dbReference>
<feature type="binding site" evidence="9">
    <location>
        <position position="381"/>
    </location>
    <ligand>
        <name>GMP</name>
        <dbReference type="ChEBI" id="CHEBI:58115"/>
    </ligand>
</feature>
<dbReference type="EC" id="6.5.1.-" evidence="11"/>
<feature type="binding site" evidence="10">
    <location>
        <position position="228"/>
    </location>
    <ligand>
        <name>Mn(2+)</name>
        <dbReference type="ChEBI" id="CHEBI:29035"/>
        <label>1</label>
    </ligand>
</feature>
<dbReference type="PANTHER" id="PTHR11118:SF1">
    <property type="entry name" value="RNA-SPLICING LIGASE RTCB HOMOLOG"/>
    <property type="match status" value="1"/>
</dbReference>
<dbReference type="AlphaFoldDB" id="A0A250DDG9"/>
<feature type="active site" description="GMP-histidine intermediate" evidence="8">
    <location>
        <position position="398"/>
    </location>
</feature>
<dbReference type="GO" id="GO:0170057">
    <property type="term" value="F:RNA ligase (GTP) activity"/>
    <property type="evidence" value="ECO:0007669"/>
    <property type="project" value="UniProtKB-EC"/>
</dbReference>
<reference evidence="12 13" key="1">
    <citation type="submission" date="2017-09" db="EMBL/GenBank/DDBJ databases">
        <title>The diverse metabolic capabilities of V. boronicumulans make it an excellent choice for continued studies on novel biodegradation.</title>
        <authorList>
            <person name="Sun S."/>
        </authorList>
    </citation>
    <scope>NUCLEOTIDE SEQUENCE [LARGE SCALE GENOMIC DNA]</scope>
    <source>
        <strain evidence="12 13">J1</strain>
    </source>
</reference>
<dbReference type="InterPro" id="IPR036025">
    <property type="entry name" value="RtcB-like_sf"/>
</dbReference>
<keyword evidence="5 9" id="KW-0342">GTP-binding</keyword>
<evidence type="ECO:0000313" key="12">
    <source>
        <dbReference type="EMBL" id="ATA52425.1"/>
    </source>
</evidence>
<keyword evidence="6 10" id="KW-0464">Manganese</keyword>
<keyword evidence="3 9" id="KW-0547">Nucleotide-binding</keyword>
<dbReference type="Pfam" id="PF01139">
    <property type="entry name" value="RtcB"/>
    <property type="match status" value="1"/>
</dbReference>
<evidence type="ECO:0000256" key="7">
    <source>
        <dbReference type="ARBA" id="ARBA00047746"/>
    </source>
</evidence>
<dbReference type="RefSeq" id="WP_095743501.1">
    <property type="nucleotide sequence ID" value="NZ_CP023284.1"/>
</dbReference>
<accession>A0A250DDG9</accession>
<keyword evidence="4" id="KW-0692">RNA repair</keyword>
<comment type="subunit">
    <text evidence="11">Monomer.</text>
</comment>
<gene>
    <name evidence="11" type="primary">rtcB</name>
    <name evidence="12" type="ORF">CKY39_03745</name>
</gene>
<comment type="cofactor">
    <cofactor evidence="10 11">
        <name>Mn(2+)</name>
        <dbReference type="ChEBI" id="CHEBI:29035"/>
    </cofactor>
    <text evidence="10 11">Binds 2 manganese ions per subunit.</text>
</comment>
<evidence type="ECO:0000256" key="1">
    <source>
        <dbReference type="ARBA" id="ARBA00022598"/>
    </source>
</evidence>
<comment type="catalytic activity">
    <reaction evidence="7">
        <text>a 3'-end 3'-phospho-ribonucleotide-RNA + a 5'-end dephospho-ribonucleoside-RNA + GTP = a ribonucleotidyl-ribonucleotide-RNA + GMP + diphosphate</text>
        <dbReference type="Rhea" id="RHEA:68076"/>
        <dbReference type="Rhea" id="RHEA-COMP:10463"/>
        <dbReference type="Rhea" id="RHEA-COMP:13936"/>
        <dbReference type="Rhea" id="RHEA-COMP:17355"/>
        <dbReference type="ChEBI" id="CHEBI:33019"/>
        <dbReference type="ChEBI" id="CHEBI:37565"/>
        <dbReference type="ChEBI" id="CHEBI:58115"/>
        <dbReference type="ChEBI" id="CHEBI:83062"/>
        <dbReference type="ChEBI" id="CHEBI:138284"/>
        <dbReference type="ChEBI" id="CHEBI:173118"/>
        <dbReference type="EC" id="6.5.1.8"/>
    </reaction>
</comment>
<dbReference type="Gene3D" id="3.90.1860.10">
    <property type="entry name" value="tRNA-splicing ligase RtcB"/>
    <property type="match status" value="1"/>
</dbReference>
<protein>
    <recommendedName>
        <fullName evidence="11">tRNA-splicing ligase RtcB</fullName>
        <ecNumber evidence="11">6.5.1.-</ecNumber>
    </recommendedName>
</protein>
<proteinExistence type="inferred from homology"/>
<feature type="binding site" evidence="9">
    <location>
        <position position="470"/>
    </location>
    <ligand>
        <name>GMP</name>
        <dbReference type="ChEBI" id="CHEBI:58115"/>
    </ligand>
</feature>
<dbReference type="KEGG" id="vbo:CKY39_03745"/>
<evidence type="ECO:0000256" key="8">
    <source>
        <dbReference type="PIRSR" id="PIRSR601233-1"/>
    </source>
</evidence>
<dbReference type="GO" id="GO:0006396">
    <property type="term" value="P:RNA processing"/>
    <property type="evidence" value="ECO:0007669"/>
    <property type="project" value="InterPro"/>
</dbReference>
<feature type="binding site" evidence="9">
    <location>
        <begin position="346"/>
        <end position="347"/>
    </location>
    <ligand>
        <name>GMP</name>
        <dbReference type="ChEBI" id="CHEBI:58115"/>
    </ligand>
</feature>
<evidence type="ECO:0000256" key="3">
    <source>
        <dbReference type="ARBA" id="ARBA00022741"/>
    </source>
</evidence>